<accession>A0A838WGL8</accession>
<dbReference type="Proteomes" id="UP000538075">
    <property type="component" value="Unassembled WGS sequence"/>
</dbReference>
<organism evidence="1 2">
    <name type="scientific">Cylindrospermopsis raciborskii CS-506_A</name>
    <dbReference type="NCBI Taxonomy" id="2585140"/>
    <lineage>
        <taxon>Bacteria</taxon>
        <taxon>Bacillati</taxon>
        <taxon>Cyanobacteriota</taxon>
        <taxon>Cyanophyceae</taxon>
        <taxon>Nostocales</taxon>
        <taxon>Aphanizomenonaceae</taxon>
        <taxon>Cylindrospermopsis</taxon>
    </lineage>
</organism>
<feature type="non-terminal residue" evidence="1">
    <location>
        <position position="1"/>
    </location>
</feature>
<reference evidence="1 2" key="1">
    <citation type="journal article" date="2020" name="J. Appl. Phycol.">
        <title>Morphological changes and genome evolution in Raphidiopsis raciborskii CS-506 after 23 years in culture.</title>
        <authorList>
            <person name="Willis A."/>
            <person name="Bent S.J."/>
            <person name="Jameson I.D."/>
        </authorList>
    </citation>
    <scope>NUCLEOTIDE SEQUENCE [LARGE SCALE GENOMIC DNA]</scope>
    <source>
        <strain evidence="1 2">CS-506_A</strain>
    </source>
</reference>
<dbReference type="Pfam" id="PF03269">
    <property type="entry name" value="DUF268"/>
    <property type="match status" value="1"/>
</dbReference>
<dbReference type="Gene3D" id="3.40.50.150">
    <property type="entry name" value="Vaccinia Virus protein VP39"/>
    <property type="match status" value="1"/>
</dbReference>
<dbReference type="InterPro" id="IPR004951">
    <property type="entry name" value="DUF268_CAE_spp"/>
</dbReference>
<proteinExistence type="predicted"/>
<dbReference type="AlphaFoldDB" id="A0A838WGL8"/>
<dbReference type="EMBL" id="VDFG01000246">
    <property type="protein sequence ID" value="MBA4464914.1"/>
    <property type="molecule type" value="Genomic_DNA"/>
</dbReference>
<comment type="caution">
    <text evidence="1">The sequence shown here is derived from an EMBL/GenBank/DDBJ whole genome shotgun (WGS) entry which is preliminary data.</text>
</comment>
<dbReference type="SUPFAM" id="SSF53335">
    <property type="entry name" value="S-adenosyl-L-methionine-dependent methyltransferases"/>
    <property type="match status" value="1"/>
</dbReference>
<sequence>KMLVSILELPLYIYQLTSFSIRSKSPVKIRLFPYLTDRRDFAGSISRHYFHQDLWAARKVYENKPENHIDVGSRIDGFVAHLLTFRTVEVLDVRKMNSSVKGMTFRQVNLMEFQKVPGSVCDSLSCLHALEHFGLGRYGDPIDPEGHIKGLKSLTKMLKSGGTLLLSVPTGKERIEFNGHRIFSVTTILNLTTSDYDLVSFSYIDDTNTLYENVDTSFVPTMLYGCGLYELKKK</sequence>
<name>A0A838WGL8_9CYAN</name>
<dbReference type="InterPro" id="IPR029063">
    <property type="entry name" value="SAM-dependent_MTases_sf"/>
</dbReference>
<protein>
    <submittedName>
        <fullName evidence="1">DUF268 domain-containing protein</fullName>
    </submittedName>
</protein>
<evidence type="ECO:0000313" key="1">
    <source>
        <dbReference type="EMBL" id="MBA4464914.1"/>
    </source>
</evidence>
<gene>
    <name evidence="1" type="ORF">FHK98_03430</name>
</gene>
<evidence type="ECO:0000313" key="2">
    <source>
        <dbReference type="Proteomes" id="UP000538075"/>
    </source>
</evidence>